<evidence type="ECO:0000256" key="3">
    <source>
        <dbReference type="ARBA" id="ARBA00023163"/>
    </source>
</evidence>
<dbReference type="Pfam" id="PF20240">
    <property type="entry name" value="DUF6597"/>
    <property type="match status" value="1"/>
</dbReference>
<dbReference type="Pfam" id="PF12833">
    <property type="entry name" value="HTH_18"/>
    <property type="match status" value="1"/>
</dbReference>
<name>A0A5R9L5K2_9BACT</name>
<dbReference type="Gene3D" id="1.10.10.60">
    <property type="entry name" value="Homeodomain-like"/>
    <property type="match status" value="1"/>
</dbReference>
<dbReference type="EMBL" id="VCEJ01000002">
    <property type="protein sequence ID" value="TLV03852.1"/>
    <property type="molecule type" value="Genomic_DNA"/>
</dbReference>
<dbReference type="PANTHER" id="PTHR46796:SF13">
    <property type="entry name" value="HTH-TYPE TRANSCRIPTIONAL ACTIVATOR RHAS"/>
    <property type="match status" value="1"/>
</dbReference>
<dbReference type="SMART" id="SM00342">
    <property type="entry name" value="HTH_ARAC"/>
    <property type="match status" value="1"/>
</dbReference>
<protein>
    <submittedName>
        <fullName evidence="5">Helix-turn-helix transcriptional regulator</fullName>
    </submittedName>
</protein>
<evidence type="ECO:0000313" key="5">
    <source>
        <dbReference type="EMBL" id="TLV03852.1"/>
    </source>
</evidence>
<dbReference type="AlphaFoldDB" id="A0A5R9L5K2"/>
<feature type="domain" description="HTH araC/xylS-type" evidence="4">
    <location>
        <begin position="156"/>
        <end position="255"/>
    </location>
</feature>
<dbReference type="GO" id="GO:0003700">
    <property type="term" value="F:DNA-binding transcription factor activity"/>
    <property type="evidence" value="ECO:0007669"/>
    <property type="project" value="InterPro"/>
</dbReference>
<dbReference type="RefSeq" id="WP_138365061.1">
    <property type="nucleotide sequence ID" value="NZ_VCEJ01000002.1"/>
</dbReference>
<evidence type="ECO:0000256" key="1">
    <source>
        <dbReference type="ARBA" id="ARBA00023015"/>
    </source>
</evidence>
<sequence>MQIVPSPSLTNLVRHFLIIETDLTQRLRIFSDGNTGIVFNYGDPLLHENPLNGEKSLLPQSFLYGQLDQYQHVLSTGKVRLLAVVLHSQSLSAILSIPASELKNQLLDLKYFFGNDAENIPEKIFAADHVAEKCAVVEHFLIQQVQNTYIEKSVAGRAVQLIHQHHGNLPVSQLMNELQVGERTLQRIFDAQIGLSPKRYSGVIRMQKFLKLLRKTSPGAHIVDPVFECGFYDHAHLIREMKQLSGITPRQYLGQKMLAANFFQIPA</sequence>
<reference evidence="5 6" key="1">
    <citation type="submission" date="2019-05" db="EMBL/GenBank/DDBJ databases">
        <authorList>
            <person name="Qu J.-H."/>
        </authorList>
    </citation>
    <scope>NUCLEOTIDE SEQUENCE [LARGE SCALE GENOMIC DNA]</scope>
    <source>
        <strain evidence="5 6">T17</strain>
    </source>
</reference>
<comment type="caution">
    <text evidence="5">The sequence shown here is derived from an EMBL/GenBank/DDBJ whole genome shotgun (WGS) entry which is preliminary data.</text>
</comment>
<gene>
    <name evidence="5" type="ORF">FEN17_09730</name>
</gene>
<proteinExistence type="predicted"/>
<organism evidence="5 6">
    <name type="scientific">Dyadobacter luticola</name>
    <dbReference type="NCBI Taxonomy" id="1979387"/>
    <lineage>
        <taxon>Bacteria</taxon>
        <taxon>Pseudomonadati</taxon>
        <taxon>Bacteroidota</taxon>
        <taxon>Cytophagia</taxon>
        <taxon>Cytophagales</taxon>
        <taxon>Spirosomataceae</taxon>
        <taxon>Dyadobacter</taxon>
    </lineage>
</organism>
<keyword evidence="1" id="KW-0805">Transcription regulation</keyword>
<dbReference type="PANTHER" id="PTHR46796">
    <property type="entry name" value="HTH-TYPE TRANSCRIPTIONAL ACTIVATOR RHAS-RELATED"/>
    <property type="match status" value="1"/>
</dbReference>
<keyword evidence="6" id="KW-1185">Reference proteome</keyword>
<dbReference type="InterPro" id="IPR018060">
    <property type="entry name" value="HTH_AraC"/>
</dbReference>
<dbReference type="PROSITE" id="PS01124">
    <property type="entry name" value="HTH_ARAC_FAMILY_2"/>
    <property type="match status" value="1"/>
</dbReference>
<evidence type="ECO:0000313" key="6">
    <source>
        <dbReference type="Proteomes" id="UP000306402"/>
    </source>
</evidence>
<dbReference type="Proteomes" id="UP000306402">
    <property type="component" value="Unassembled WGS sequence"/>
</dbReference>
<dbReference type="GO" id="GO:0043565">
    <property type="term" value="F:sequence-specific DNA binding"/>
    <property type="evidence" value="ECO:0007669"/>
    <property type="project" value="InterPro"/>
</dbReference>
<keyword evidence="3" id="KW-0804">Transcription</keyword>
<dbReference type="OrthoDB" id="635259at2"/>
<keyword evidence="2" id="KW-0238">DNA-binding</keyword>
<accession>A0A5R9L5K2</accession>
<dbReference type="InterPro" id="IPR046532">
    <property type="entry name" value="DUF6597"/>
</dbReference>
<evidence type="ECO:0000259" key="4">
    <source>
        <dbReference type="PROSITE" id="PS01124"/>
    </source>
</evidence>
<dbReference type="InterPro" id="IPR050204">
    <property type="entry name" value="AraC_XylS_family_regulators"/>
</dbReference>
<evidence type="ECO:0000256" key="2">
    <source>
        <dbReference type="ARBA" id="ARBA00023125"/>
    </source>
</evidence>